<dbReference type="Proteomes" id="UP000254065">
    <property type="component" value="Unassembled WGS sequence"/>
</dbReference>
<organism evidence="2 3">
    <name type="scientific">Moraxella caprae</name>
    <dbReference type="NCBI Taxonomy" id="90240"/>
    <lineage>
        <taxon>Bacteria</taxon>
        <taxon>Pseudomonadati</taxon>
        <taxon>Pseudomonadota</taxon>
        <taxon>Gammaproteobacteria</taxon>
        <taxon>Moraxellales</taxon>
        <taxon>Moraxellaceae</taxon>
        <taxon>Moraxella</taxon>
    </lineage>
</organism>
<gene>
    <name evidence="2" type="ORF">NCTC12877_00956</name>
</gene>
<accession>A0A378QYD7</accession>
<protein>
    <recommendedName>
        <fullName evidence="4">MatB fimbrillin</fullName>
    </recommendedName>
</protein>
<keyword evidence="3" id="KW-1185">Reference proteome</keyword>
<sequence>MLKKLLLATAIVGATISTASADNVSGTMNLKVTLPEILVLYHWQEAGIQFEPNKYDMPTGKGAGTYDFAGNIQVADNDGNADGAGVSDTPMNLNDITGRTNATTIPVVLKNSWAVRTLTENGKAKLAIANTKAEHKKGDDSVVLTKEAKVSQGNKSGTEIELDSKWAPTTGDITFDLDLTGATKAGLHQADDATFTLKLTGK</sequence>
<feature type="signal peptide" evidence="1">
    <location>
        <begin position="1"/>
        <end position="21"/>
    </location>
</feature>
<reference evidence="2 3" key="1">
    <citation type="submission" date="2018-06" db="EMBL/GenBank/DDBJ databases">
        <authorList>
            <consortium name="Pathogen Informatics"/>
            <person name="Doyle S."/>
        </authorList>
    </citation>
    <scope>NUCLEOTIDE SEQUENCE [LARGE SCALE GENOMIC DNA]</scope>
    <source>
        <strain evidence="2 3">NCTC12877</strain>
    </source>
</reference>
<evidence type="ECO:0000313" key="3">
    <source>
        <dbReference type="Proteomes" id="UP000254065"/>
    </source>
</evidence>
<dbReference type="AlphaFoldDB" id="A0A378QYD7"/>
<dbReference type="EMBL" id="UGQB01000004">
    <property type="protein sequence ID" value="STZ07974.1"/>
    <property type="molecule type" value="Genomic_DNA"/>
</dbReference>
<evidence type="ECO:0008006" key="4">
    <source>
        <dbReference type="Google" id="ProtNLM"/>
    </source>
</evidence>
<keyword evidence="1" id="KW-0732">Signal</keyword>
<proteinExistence type="predicted"/>
<dbReference type="OrthoDB" id="6658275at2"/>
<evidence type="ECO:0000256" key="1">
    <source>
        <dbReference type="SAM" id="SignalP"/>
    </source>
</evidence>
<dbReference type="RefSeq" id="WP_029102961.1">
    <property type="nucleotide sequence ID" value="NZ_UGQB01000004.1"/>
</dbReference>
<evidence type="ECO:0000313" key="2">
    <source>
        <dbReference type="EMBL" id="STZ07974.1"/>
    </source>
</evidence>
<feature type="chain" id="PRO_5017078178" description="MatB fimbrillin" evidence="1">
    <location>
        <begin position="22"/>
        <end position="202"/>
    </location>
</feature>
<name>A0A378QYD7_9GAMM</name>